<proteinExistence type="predicted"/>
<dbReference type="EMBL" id="AVOT02024252">
    <property type="protein sequence ID" value="MBW0514823.1"/>
    <property type="molecule type" value="Genomic_DNA"/>
</dbReference>
<accession>A0A9Q3HRI8</accession>
<dbReference type="OrthoDB" id="2507531at2759"/>
<dbReference type="Proteomes" id="UP000765509">
    <property type="component" value="Unassembled WGS sequence"/>
</dbReference>
<protein>
    <submittedName>
        <fullName evidence="2">Uncharacterized protein</fullName>
    </submittedName>
</protein>
<evidence type="ECO:0000256" key="1">
    <source>
        <dbReference type="SAM" id="MobiDB-lite"/>
    </source>
</evidence>
<organism evidence="2 3">
    <name type="scientific">Austropuccinia psidii MF-1</name>
    <dbReference type="NCBI Taxonomy" id="1389203"/>
    <lineage>
        <taxon>Eukaryota</taxon>
        <taxon>Fungi</taxon>
        <taxon>Dikarya</taxon>
        <taxon>Basidiomycota</taxon>
        <taxon>Pucciniomycotina</taxon>
        <taxon>Pucciniomycetes</taxon>
        <taxon>Pucciniales</taxon>
        <taxon>Sphaerophragmiaceae</taxon>
        <taxon>Austropuccinia</taxon>
    </lineage>
</organism>
<name>A0A9Q3HRI8_9BASI</name>
<comment type="caution">
    <text evidence="2">The sequence shown here is derived from an EMBL/GenBank/DDBJ whole genome shotgun (WGS) entry which is preliminary data.</text>
</comment>
<dbReference type="AlphaFoldDB" id="A0A9Q3HRI8"/>
<feature type="region of interest" description="Disordered" evidence="1">
    <location>
        <begin position="264"/>
        <end position="291"/>
    </location>
</feature>
<reference evidence="2" key="1">
    <citation type="submission" date="2021-03" db="EMBL/GenBank/DDBJ databases">
        <title>Draft genome sequence of rust myrtle Austropuccinia psidii MF-1, a brazilian biotype.</title>
        <authorList>
            <person name="Quecine M.C."/>
            <person name="Pachon D.M.R."/>
            <person name="Bonatelli M.L."/>
            <person name="Correr F.H."/>
            <person name="Franceschini L.M."/>
            <person name="Leite T.F."/>
            <person name="Margarido G.R.A."/>
            <person name="Almeida C.A."/>
            <person name="Ferrarezi J.A."/>
            <person name="Labate C.A."/>
        </authorList>
    </citation>
    <scope>NUCLEOTIDE SEQUENCE</scope>
    <source>
        <strain evidence="2">MF-1</strain>
    </source>
</reference>
<gene>
    <name evidence="2" type="ORF">O181_054538</name>
</gene>
<sequence length="657" mass="74899">MKAANLKPVDLSLKPPVALENDSFKKLTHPQTAPITLEAKLQKNSIQFPSPLSPKPIPTLRHSSASLSNLLCQPSPKIPNGLDASNLTSSNSRALITSTAVIRPNFLNPTPPLSSNSIKFPSSSPATNTTFVNSYSFHSTLSKHLSCQQNFSSSDPDTMNAVLKHYIHQWLRATFECDIILPSKSHIDFLHYQNLIPEIDIIVAIKSITDQLSLPTLNRYSCLQFVREVFPHVISWNRPTTPGFRSNQEFVLVGMKLRDTLDNQDSDLDSCNSDDNKDEHRTRATSQDFSEFRQYHQSNNMNPDSINLKKPIPIEVQSPELVERMRKKICELEDRLNATYNKFGPLESGESLFSGFDDQKNTHRNSFNKSEMEMTMDSIYTNNTSVSLINETSKRGSLNFIKWGLGERGLKSLGGRGQEDKALDALGQRIWKAFLDACQTPPHFVPSEQKYTISWVQDLAQNEFDLIARHHQLKRPGFEQNQLRIGNPLQQRLFQSPISDDVQKKKLLSFLNQQNMTNQWADSNYKDIGEIVNNTSHKKVRHQSFDIWNQPLKLINFKRGEGQQENGKRIILGEDKVKKTKASPRRKSFDLSLISLILGNRHEEKREKKVKKQPKQNKENCGLCENTLASIIDELLINYNEFYSYARFEIAIITSPF</sequence>
<keyword evidence="3" id="KW-1185">Reference proteome</keyword>
<evidence type="ECO:0000313" key="2">
    <source>
        <dbReference type="EMBL" id="MBW0514823.1"/>
    </source>
</evidence>
<evidence type="ECO:0000313" key="3">
    <source>
        <dbReference type="Proteomes" id="UP000765509"/>
    </source>
</evidence>